<dbReference type="PANTHER" id="PTHR10286">
    <property type="entry name" value="INORGANIC PYROPHOSPHATASE"/>
    <property type="match status" value="1"/>
</dbReference>
<evidence type="ECO:0000256" key="1">
    <source>
        <dbReference type="ARBA" id="ARBA00001946"/>
    </source>
</evidence>
<evidence type="ECO:0000256" key="2">
    <source>
        <dbReference type="ARBA" id="ARBA00022490"/>
    </source>
</evidence>
<organism evidence="9 10">
    <name type="scientific">Candidatus Dormiibacter inghamiae</name>
    <dbReference type="NCBI Taxonomy" id="3127013"/>
    <lineage>
        <taxon>Bacteria</taxon>
        <taxon>Bacillati</taxon>
        <taxon>Candidatus Dormiibacterota</taxon>
        <taxon>Candidatus Dormibacteria</taxon>
        <taxon>Candidatus Dormibacterales</taxon>
        <taxon>Candidatus Dormibacteraceae</taxon>
        <taxon>Candidatus Dormiibacter</taxon>
    </lineage>
</organism>
<evidence type="ECO:0000256" key="8">
    <source>
        <dbReference type="SAM" id="MobiDB-lite"/>
    </source>
</evidence>
<dbReference type="Gene3D" id="3.90.80.10">
    <property type="entry name" value="Inorganic pyrophosphatase"/>
    <property type="match status" value="1"/>
</dbReference>
<feature type="binding site" evidence="7">
    <location>
        <position position="30"/>
    </location>
    <ligand>
        <name>substrate</name>
    </ligand>
</feature>
<comment type="cofactor">
    <cofactor evidence="1 7">
        <name>Mg(2+)</name>
        <dbReference type="ChEBI" id="CHEBI:18420"/>
    </cofactor>
</comment>
<dbReference type="AlphaFoldDB" id="A0A934NGJ2"/>
<feature type="binding site" evidence="7">
    <location>
        <position position="57"/>
    </location>
    <ligand>
        <name>Mg(2+)</name>
        <dbReference type="ChEBI" id="CHEBI:18420"/>
        <label>2</label>
    </ligand>
</feature>
<gene>
    <name evidence="7" type="primary">ppa</name>
    <name evidence="9" type="ORF">JF888_03390</name>
</gene>
<feature type="binding site" evidence="7">
    <location>
        <position position="42"/>
    </location>
    <ligand>
        <name>substrate</name>
    </ligand>
</feature>
<dbReference type="GO" id="GO:0004427">
    <property type="term" value="F:inorganic diphosphate phosphatase activity"/>
    <property type="evidence" value="ECO:0007669"/>
    <property type="project" value="UniProtKB-UniRule"/>
</dbReference>
<comment type="similarity">
    <text evidence="7">Belongs to the PPase family.</text>
</comment>
<dbReference type="GO" id="GO:0006796">
    <property type="term" value="P:phosphate-containing compound metabolic process"/>
    <property type="evidence" value="ECO:0007669"/>
    <property type="project" value="InterPro"/>
</dbReference>
<comment type="function">
    <text evidence="7">Catalyzes the hydrolysis of inorganic pyrophosphate (PPi) forming two phosphate ions.</text>
</comment>
<feature type="binding site" evidence="7">
    <location>
        <position position="125"/>
    </location>
    <ligand>
        <name>substrate</name>
    </ligand>
</feature>
<comment type="caution">
    <text evidence="9">The sequence shown here is derived from an EMBL/GenBank/DDBJ whole genome shotgun (WGS) entry which is preliminary data.</text>
</comment>
<accession>A0A934NGJ2</accession>
<feature type="binding site" evidence="7">
    <location>
        <position position="52"/>
    </location>
    <ligand>
        <name>Mg(2+)</name>
        <dbReference type="ChEBI" id="CHEBI:18420"/>
        <label>1</label>
    </ligand>
</feature>
<dbReference type="PROSITE" id="PS00387">
    <property type="entry name" value="PPASE"/>
    <property type="match status" value="1"/>
</dbReference>
<evidence type="ECO:0000256" key="7">
    <source>
        <dbReference type="HAMAP-Rule" id="MF_00209"/>
    </source>
</evidence>
<proteinExistence type="inferred from homology"/>
<dbReference type="InterPro" id="IPR008162">
    <property type="entry name" value="Pyrophosphatase"/>
</dbReference>
<keyword evidence="2 7" id="KW-0963">Cytoplasm</keyword>
<feature type="compositionally biased region" description="Basic and acidic residues" evidence="8">
    <location>
        <begin position="140"/>
        <end position="166"/>
    </location>
</feature>
<dbReference type="EC" id="3.6.1.1" evidence="7"/>
<dbReference type="GO" id="GO:0000287">
    <property type="term" value="F:magnesium ion binding"/>
    <property type="evidence" value="ECO:0007669"/>
    <property type="project" value="UniProtKB-UniRule"/>
</dbReference>
<sequence>MEFEVIVEVPKGSRNKYEVNHETGIIHLDRELFTATRYPAEYGYIEHTWAEDGDPLDVLVMLREPTFPGCRIRCRAIGIFAMQDEKGPDHKILAVPVWDQRQGWFDLSDVPRPFLKEIAHFFDIYKDLEEGEATTVGDWTSREGAEEEIRRAQERYSARRQDEPEG</sequence>
<feature type="binding site" evidence="7">
    <location>
        <position position="57"/>
    </location>
    <ligand>
        <name>Mg(2+)</name>
        <dbReference type="ChEBI" id="CHEBI:18420"/>
        <label>1</label>
    </ligand>
</feature>
<comment type="subunit">
    <text evidence="7">Homohexamer.</text>
</comment>
<reference evidence="9 10" key="1">
    <citation type="submission" date="2020-10" db="EMBL/GenBank/DDBJ databases">
        <title>Ca. Dormibacterota MAGs.</title>
        <authorList>
            <person name="Montgomery K."/>
        </authorList>
    </citation>
    <scope>NUCLEOTIDE SEQUENCE [LARGE SCALE GENOMIC DNA]</scope>
    <source>
        <strain evidence="9">SC8811_S16_3</strain>
    </source>
</reference>
<dbReference type="GO" id="GO:0005737">
    <property type="term" value="C:cytoplasm"/>
    <property type="evidence" value="ECO:0007669"/>
    <property type="project" value="UniProtKB-SubCell"/>
</dbReference>
<dbReference type="CDD" id="cd00412">
    <property type="entry name" value="pyrophosphatase"/>
    <property type="match status" value="1"/>
</dbReference>
<keyword evidence="5 7" id="KW-0460">Magnesium</keyword>
<keyword evidence="3 7" id="KW-0479">Metal-binding</keyword>
<evidence type="ECO:0000313" key="9">
    <source>
        <dbReference type="EMBL" id="MBJ7602227.1"/>
    </source>
</evidence>
<feature type="region of interest" description="Disordered" evidence="8">
    <location>
        <begin position="135"/>
        <end position="166"/>
    </location>
</feature>
<evidence type="ECO:0000256" key="5">
    <source>
        <dbReference type="ARBA" id="ARBA00022842"/>
    </source>
</evidence>
<keyword evidence="4 7" id="KW-0378">Hydrolase</keyword>
<feature type="binding site" evidence="7">
    <location>
        <position position="16"/>
    </location>
    <ligand>
        <name>substrate</name>
    </ligand>
</feature>
<dbReference type="InterPro" id="IPR036649">
    <property type="entry name" value="Pyrophosphatase_sf"/>
</dbReference>
<dbReference type="SUPFAM" id="SSF50324">
    <property type="entry name" value="Inorganic pyrophosphatase"/>
    <property type="match status" value="1"/>
</dbReference>
<dbReference type="Proteomes" id="UP000620075">
    <property type="component" value="Unassembled WGS sequence"/>
</dbReference>
<comment type="subcellular location">
    <subcellularLocation>
        <location evidence="7">Cytoplasm</location>
    </subcellularLocation>
</comment>
<evidence type="ECO:0000313" key="10">
    <source>
        <dbReference type="Proteomes" id="UP000620075"/>
    </source>
</evidence>
<feature type="binding site" evidence="7">
    <location>
        <position position="89"/>
    </location>
    <ligand>
        <name>Mg(2+)</name>
        <dbReference type="ChEBI" id="CHEBI:18420"/>
        <label>1</label>
    </ligand>
</feature>
<dbReference type="Pfam" id="PF00719">
    <property type="entry name" value="Pyrophosphatase"/>
    <property type="match status" value="1"/>
</dbReference>
<dbReference type="FunFam" id="3.90.80.10:FF:000003">
    <property type="entry name" value="Inorganic pyrophosphatase"/>
    <property type="match status" value="1"/>
</dbReference>
<name>A0A934NGJ2_9BACT</name>
<evidence type="ECO:0000256" key="4">
    <source>
        <dbReference type="ARBA" id="ARBA00022801"/>
    </source>
</evidence>
<dbReference type="RefSeq" id="WP_338176627.1">
    <property type="nucleotide sequence ID" value="NZ_JAEKNQ010000018.1"/>
</dbReference>
<evidence type="ECO:0000256" key="6">
    <source>
        <dbReference type="ARBA" id="ARBA00047820"/>
    </source>
</evidence>
<evidence type="ECO:0000256" key="3">
    <source>
        <dbReference type="ARBA" id="ARBA00022723"/>
    </source>
</evidence>
<protein>
    <recommendedName>
        <fullName evidence="7">Inorganic pyrophosphatase</fullName>
        <ecNumber evidence="7">3.6.1.1</ecNumber>
    </recommendedName>
    <alternativeName>
        <fullName evidence="7">Pyrophosphate phospho-hydrolase</fullName>
        <shortName evidence="7">PPase</shortName>
    </alternativeName>
</protein>
<dbReference type="EMBL" id="JAEKNQ010000018">
    <property type="protein sequence ID" value="MBJ7602227.1"/>
    <property type="molecule type" value="Genomic_DNA"/>
</dbReference>
<comment type="catalytic activity">
    <reaction evidence="6 7">
        <text>diphosphate + H2O = 2 phosphate + H(+)</text>
        <dbReference type="Rhea" id="RHEA:24576"/>
        <dbReference type="ChEBI" id="CHEBI:15377"/>
        <dbReference type="ChEBI" id="CHEBI:15378"/>
        <dbReference type="ChEBI" id="CHEBI:33019"/>
        <dbReference type="ChEBI" id="CHEBI:43474"/>
        <dbReference type="EC" id="3.6.1.1"/>
    </reaction>
</comment>
<dbReference type="HAMAP" id="MF_00209">
    <property type="entry name" value="Inorganic_PPase"/>
    <property type="match status" value="1"/>
</dbReference>